<protein>
    <submittedName>
        <fullName evidence="1">Uncharacterized protein</fullName>
    </submittedName>
</protein>
<accession>A0A1M7FM86</accession>
<dbReference type="EMBL" id="FRCL01000002">
    <property type="protein sequence ID" value="SHM05136.1"/>
    <property type="molecule type" value="Genomic_DNA"/>
</dbReference>
<reference evidence="2" key="1">
    <citation type="submission" date="2016-11" db="EMBL/GenBank/DDBJ databases">
        <authorList>
            <person name="Varghese N."/>
            <person name="Submissions S."/>
        </authorList>
    </citation>
    <scope>NUCLEOTIDE SEQUENCE [LARGE SCALE GENOMIC DNA]</scope>
    <source>
        <strain evidence="2">CGMCC 1.2749</strain>
    </source>
</reference>
<evidence type="ECO:0000313" key="1">
    <source>
        <dbReference type="EMBL" id="SHM05136.1"/>
    </source>
</evidence>
<proteinExistence type="predicted"/>
<gene>
    <name evidence="1" type="ORF">SAMN05216269_102201</name>
</gene>
<dbReference type="RefSeq" id="WP_073205326.1">
    <property type="nucleotide sequence ID" value="NZ_FRCL01000002.1"/>
</dbReference>
<keyword evidence="2" id="KW-1185">Reference proteome</keyword>
<dbReference type="AlphaFoldDB" id="A0A1M7FM86"/>
<dbReference type="STRING" id="178356.SAMN05216269_102201"/>
<dbReference type="OrthoDB" id="795069at2"/>
<organism evidence="1 2">
    <name type="scientific">Flavobacterium xinjiangense</name>
    <dbReference type="NCBI Taxonomy" id="178356"/>
    <lineage>
        <taxon>Bacteria</taxon>
        <taxon>Pseudomonadati</taxon>
        <taxon>Bacteroidota</taxon>
        <taxon>Flavobacteriia</taxon>
        <taxon>Flavobacteriales</taxon>
        <taxon>Flavobacteriaceae</taxon>
        <taxon>Flavobacterium</taxon>
    </lineage>
</organism>
<dbReference type="Proteomes" id="UP000184092">
    <property type="component" value="Unassembled WGS sequence"/>
</dbReference>
<evidence type="ECO:0000313" key="2">
    <source>
        <dbReference type="Proteomes" id="UP000184092"/>
    </source>
</evidence>
<name>A0A1M7FM86_9FLAO</name>
<sequence length="433" mass="50985">MIDFLKLLTHDTSLIDYFNNHNLLEWVSNEDRLHHFDNEVINTKTKKQYKGIYFCFYSNKLEILFKPHYYFNGNLHNANDFTVIDSIKVIKEFKSVFNIDIMNLKVVNIEYGLNVISSIDIKDLITYLAYHEKNEFRTDIGLPFSKKSYRIDKNGRANQYKIIKAYAKGIQFPKFADINTFRFEVKSKESKYIKELGVKTLNDLLNKDVYILMADNIIKEFEKVLILDNHTDIQILSMKEQSKLNGYLNPHAWYKFINQSRNSFAKNKTTYNDLIDKTGNHLKKQIEKIIIDKLEILKKGAISTLKENSKTGAISTVYIDGNCTLNENKNLKDCSNTKNSICLITGFNIEMQKDNSILLSHTGLKYYHTADKRIFEQIKRTYLSKKWFNSNFEIQIKEIAHNIRNKSNNRNIKQKRIYHPQQLNILELINIKH</sequence>